<keyword evidence="4" id="KW-1185">Reference proteome</keyword>
<dbReference type="EMBL" id="JARH01000547">
    <property type="protein sequence ID" value="EXF79582.1"/>
    <property type="molecule type" value="Genomic_DNA"/>
</dbReference>
<dbReference type="InterPro" id="IPR004827">
    <property type="entry name" value="bZIP"/>
</dbReference>
<dbReference type="OrthoDB" id="4847496at2759"/>
<comment type="caution">
    <text evidence="3">The sequence shown here is derived from an EMBL/GenBank/DDBJ whole genome shotgun (WGS) entry which is preliminary data.</text>
</comment>
<dbReference type="HOGENOM" id="CLU_063077_0_0_1"/>
<dbReference type="PROSITE" id="PS00036">
    <property type="entry name" value="BZIP_BASIC"/>
    <property type="match status" value="1"/>
</dbReference>
<evidence type="ECO:0000259" key="2">
    <source>
        <dbReference type="PROSITE" id="PS00036"/>
    </source>
</evidence>
<sequence length="373" mass="41880">MSGPYSQFLDLDNTRDPYAFEDPDIFQDPILNDMSLFGPDEHQQPYNPPQSQYQSPYNPPQSQYQSPYSNNFQQSNYQSPYSNPPYQQPMNNAYIQHPPPPPPPPPQQTPAGTAEPPSKRLRSRHPKPIQIPPRSTTPDGEPPYHLTLFSPHNLPGTVSSLLTAHLQVPLYTTLEERARRETEIKHLFSVDTNTTLPPPSPRVKDNNTANLNDSSSSSATTKIYKIRAAPSAPEITSLPPQPLLGKFIKIDDSLGPKDDPRRIQAMDYNNHLAAARLRNLKNRNNVAAMRSRNRRDRAAVLRAEDASFAKAECRYWKARAIAAGADPKGWEYLPDVAKEAVAADYRIDALDFFQDVGEVAPATPKKVLAKRKR</sequence>
<proteinExistence type="predicted"/>
<feature type="region of interest" description="Disordered" evidence="1">
    <location>
        <begin position="1"/>
        <end position="142"/>
    </location>
</feature>
<feature type="compositionally biased region" description="Low complexity" evidence="1">
    <location>
        <begin position="49"/>
        <end position="81"/>
    </location>
</feature>
<dbReference type="GO" id="GO:0003700">
    <property type="term" value="F:DNA-binding transcription factor activity"/>
    <property type="evidence" value="ECO:0007669"/>
    <property type="project" value="InterPro"/>
</dbReference>
<dbReference type="Proteomes" id="UP000020467">
    <property type="component" value="Unassembled WGS sequence"/>
</dbReference>
<feature type="region of interest" description="Disordered" evidence="1">
    <location>
        <begin position="191"/>
        <end position="218"/>
    </location>
</feature>
<feature type="compositionally biased region" description="Pro residues" evidence="1">
    <location>
        <begin position="97"/>
        <end position="108"/>
    </location>
</feature>
<dbReference type="AlphaFoldDB" id="A0A010QI11"/>
<feature type="compositionally biased region" description="Polar residues" evidence="1">
    <location>
        <begin position="206"/>
        <end position="218"/>
    </location>
</feature>
<accession>A0A010QI11</accession>
<protein>
    <recommendedName>
        <fullName evidence="2">BZIP domain-containing protein</fullName>
    </recommendedName>
</protein>
<evidence type="ECO:0000313" key="3">
    <source>
        <dbReference type="EMBL" id="EXF79582.1"/>
    </source>
</evidence>
<name>A0A010QI11_9PEZI</name>
<reference evidence="3 4" key="1">
    <citation type="submission" date="2014-02" db="EMBL/GenBank/DDBJ databases">
        <title>The genome sequence of Colletotrichum fioriniae PJ7.</title>
        <authorList>
            <person name="Baroncelli R."/>
            <person name="Thon M.R."/>
        </authorList>
    </citation>
    <scope>NUCLEOTIDE SEQUENCE [LARGE SCALE GENOMIC DNA]</scope>
    <source>
        <strain evidence="3 4">PJ7</strain>
    </source>
</reference>
<organism evidence="3 4">
    <name type="scientific">Colletotrichum fioriniae PJ7</name>
    <dbReference type="NCBI Taxonomy" id="1445577"/>
    <lineage>
        <taxon>Eukaryota</taxon>
        <taxon>Fungi</taxon>
        <taxon>Dikarya</taxon>
        <taxon>Ascomycota</taxon>
        <taxon>Pezizomycotina</taxon>
        <taxon>Sordariomycetes</taxon>
        <taxon>Hypocreomycetidae</taxon>
        <taxon>Glomerellales</taxon>
        <taxon>Glomerellaceae</taxon>
        <taxon>Colletotrichum</taxon>
        <taxon>Colletotrichum acutatum species complex</taxon>
    </lineage>
</organism>
<dbReference type="eggNOG" id="ENOG502T4CB">
    <property type="taxonomic scope" value="Eukaryota"/>
</dbReference>
<evidence type="ECO:0000313" key="4">
    <source>
        <dbReference type="Proteomes" id="UP000020467"/>
    </source>
</evidence>
<gene>
    <name evidence="3" type="ORF">CFIO01_03699</name>
</gene>
<evidence type="ECO:0000256" key="1">
    <source>
        <dbReference type="SAM" id="MobiDB-lite"/>
    </source>
</evidence>
<feature type="domain" description="BZIP" evidence="2">
    <location>
        <begin position="281"/>
        <end position="294"/>
    </location>
</feature>
<dbReference type="KEGG" id="cfj:CFIO01_03699"/>